<dbReference type="Pfam" id="PF04516">
    <property type="entry name" value="CP2"/>
    <property type="match status" value="1"/>
</dbReference>
<dbReference type="GO" id="GO:0000978">
    <property type="term" value="F:RNA polymerase II cis-regulatory region sequence-specific DNA binding"/>
    <property type="evidence" value="ECO:0007669"/>
    <property type="project" value="TreeGrafter"/>
</dbReference>
<name>A0A8C4NCP3_EPTBU</name>
<keyword evidence="5" id="KW-1185">Reference proteome</keyword>
<evidence type="ECO:0000256" key="1">
    <source>
        <dbReference type="PROSITE-ProRule" id="PRU01313"/>
    </source>
</evidence>
<dbReference type="Ensembl" id="ENSEBUT00000001316.1">
    <property type="protein sequence ID" value="ENSEBUP00000001002.1"/>
    <property type="gene ID" value="ENSEBUG00000000855.1"/>
</dbReference>
<evidence type="ECO:0000313" key="4">
    <source>
        <dbReference type="Ensembl" id="ENSEBUP00000001002.1"/>
    </source>
</evidence>
<dbReference type="PROSITE" id="PS51968">
    <property type="entry name" value="GRH_CP2_DB"/>
    <property type="match status" value="1"/>
</dbReference>
<evidence type="ECO:0000313" key="5">
    <source>
        <dbReference type="Proteomes" id="UP000694388"/>
    </source>
</evidence>
<dbReference type="PANTHER" id="PTHR11037:SF20">
    <property type="entry name" value="PROTEIN GRAINYHEAD"/>
    <property type="match status" value="1"/>
</dbReference>
<keyword evidence="2" id="KW-0812">Transmembrane</keyword>
<dbReference type="Ensembl" id="ENSEBUT00000001298.1">
    <property type="protein sequence ID" value="ENSEBUP00000000984.1"/>
    <property type="gene ID" value="ENSEBUG00000000855.1"/>
</dbReference>
<dbReference type="InterPro" id="IPR040167">
    <property type="entry name" value="TF_CP2-like"/>
</dbReference>
<reference evidence="4" key="1">
    <citation type="submission" date="2025-05" db="UniProtKB">
        <authorList>
            <consortium name="Ensembl"/>
        </authorList>
    </citation>
    <scope>IDENTIFICATION</scope>
</reference>
<sequence>MSQESDNKRGVVVMHTEPVCTRRAYSNEDEAWRSYLENPLTAATKAMMSINGDEDSVAALGLLYDYYKVPRDKRLLHTMKQSDGEQDGKRSLLQLPVTSVDPSELRSVTMTLPNHEMVSMVPVVKTEKSQPTFVASMQAGIFDDRESEEQRNAVYERAPAAPFEAVVLHYPGLNYLKDDERHTPDSTLIETAATTASESYQFAEVERFRASIPDNVDLEAGSAEFFEYSLEASKSLRQRPGEGPLTYLNKGQFYAISLREQGTDKCLRHPMSKLRSVIMVVFGEDKNRDEQLKYWKYWHSRQHTAKQRVIDIGMPAACHVSLVLLSEDLRLHKLAFTLLILCCDLFIILLLTSNIRLVY</sequence>
<dbReference type="Proteomes" id="UP000694388">
    <property type="component" value="Unplaced"/>
</dbReference>
<evidence type="ECO:0000259" key="3">
    <source>
        <dbReference type="PROSITE" id="PS51968"/>
    </source>
</evidence>
<dbReference type="GO" id="GO:0005634">
    <property type="term" value="C:nucleus"/>
    <property type="evidence" value="ECO:0007669"/>
    <property type="project" value="UniProtKB-SubCell"/>
</dbReference>
<dbReference type="PANTHER" id="PTHR11037">
    <property type="entry name" value="TRANSCRIPTION FACTOR CP2"/>
    <property type="match status" value="1"/>
</dbReference>
<dbReference type="InterPro" id="IPR007604">
    <property type="entry name" value="CP2"/>
</dbReference>
<organism evidence="4 5">
    <name type="scientific">Eptatretus burgeri</name>
    <name type="common">Inshore hagfish</name>
    <dbReference type="NCBI Taxonomy" id="7764"/>
    <lineage>
        <taxon>Eukaryota</taxon>
        <taxon>Metazoa</taxon>
        <taxon>Chordata</taxon>
        <taxon>Craniata</taxon>
        <taxon>Vertebrata</taxon>
        <taxon>Cyclostomata</taxon>
        <taxon>Myxini</taxon>
        <taxon>Myxiniformes</taxon>
        <taxon>Myxinidae</taxon>
        <taxon>Eptatretinae</taxon>
        <taxon>Eptatretus</taxon>
    </lineage>
</organism>
<comment type="subcellular location">
    <subcellularLocation>
        <location evidence="1">Nucleus</location>
    </subcellularLocation>
</comment>
<dbReference type="GeneTree" id="ENSGT00940000155788"/>
<dbReference type="Ensembl" id="ENSEBUT00000001330.1">
    <property type="protein sequence ID" value="ENSEBUP00000001016.1"/>
    <property type="gene ID" value="ENSEBUG00000000855.1"/>
</dbReference>
<keyword evidence="2" id="KW-0472">Membrane</keyword>
<evidence type="ECO:0000256" key="2">
    <source>
        <dbReference type="SAM" id="Phobius"/>
    </source>
</evidence>
<proteinExistence type="predicted"/>
<keyword evidence="2" id="KW-1133">Transmembrane helix</keyword>
<accession>A0A8C4NCP3</accession>
<feature type="domain" description="Grh/CP2 DB" evidence="3">
    <location>
        <begin position="222"/>
        <end position="359"/>
    </location>
</feature>
<protein>
    <submittedName>
        <fullName evidence="4">Grainyhead-like transcription factor 2a</fullName>
    </submittedName>
</protein>
<dbReference type="AlphaFoldDB" id="A0A8C4NCP3"/>
<keyword evidence="1" id="KW-0539">Nucleus</keyword>
<feature type="transmembrane region" description="Helical" evidence="2">
    <location>
        <begin position="334"/>
        <end position="355"/>
    </location>
</feature>
<keyword evidence="1" id="KW-0238">DNA-binding</keyword>
<dbReference type="GO" id="GO:0001228">
    <property type="term" value="F:DNA-binding transcription activator activity, RNA polymerase II-specific"/>
    <property type="evidence" value="ECO:0007669"/>
    <property type="project" value="TreeGrafter"/>
</dbReference>